<reference evidence="10" key="2">
    <citation type="submission" date="2025-09" db="UniProtKB">
        <authorList>
            <consortium name="Ensembl"/>
        </authorList>
    </citation>
    <scope>IDENTIFICATION</scope>
</reference>
<evidence type="ECO:0000313" key="11">
    <source>
        <dbReference type="Proteomes" id="UP000694383"/>
    </source>
</evidence>
<evidence type="ECO:0000256" key="3">
    <source>
        <dbReference type="ARBA" id="ARBA00023125"/>
    </source>
</evidence>
<dbReference type="FunFam" id="2.70.50.80:FF:000001">
    <property type="entry name" value="Transcriptional enhancer factor TEF-1, putative"/>
    <property type="match status" value="1"/>
</dbReference>
<feature type="compositionally biased region" description="Polar residues" evidence="8">
    <location>
        <begin position="1"/>
        <end position="10"/>
    </location>
</feature>
<feature type="region of interest" description="Disordered" evidence="8">
    <location>
        <begin position="1"/>
        <end position="33"/>
    </location>
</feature>
<dbReference type="PANTHER" id="PTHR11834:SF7">
    <property type="entry name" value="TRANSCRIPTIONAL ENHANCER FACTOR TEF-5"/>
    <property type="match status" value="1"/>
</dbReference>
<organism evidence="10 11">
    <name type="scientific">Oryzias sinensis</name>
    <name type="common">Chinese medaka</name>
    <dbReference type="NCBI Taxonomy" id="183150"/>
    <lineage>
        <taxon>Eukaryota</taxon>
        <taxon>Metazoa</taxon>
        <taxon>Chordata</taxon>
        <taxon>Craniata</taxon>
        <taxon>Vertebrata</taxon>
        <taxon>Euteleostomi</taxon>
        <taxon>Actinopterygii</taxon>
        <taxon>Neopterygii</taxon>
        <taxon>Teleostei</taxon>
        <taxon>Neoteleostei</taxon>
        <taxon>Acanthomorphata</taxon>
        <taxon>Ovalentaria</taxon>
        <taxon>Atherinomorphae</taxon>
        <taxon>Beloniformes</taxon>
        <taxon>Adrianichthyidae</taxon>
        <taxon>Oryziinae</taxon>
        <taxon>Oryzias</taxon>
    </lineage>
</organism>
<evidence type="ECO:0000313" key="10">
    <source>
        <dbReference type="Ensembl" id="ENSOSIP00000041581.1"/>
    </source>
</evidence>
<evidence type="ECO:0000256" key="5">
    <source>
        <dbReference type="ARBA" id="ARBA00023242"/>
    </source>
</evidence>
<name>A0A8C7ZFR6_9TELE</name>
<dbReference type="GO" id="GO:0000978">
    <property type="term" value="F:RNA polymerase II cis-regulatory region sequence-specific DNA binding"/>
    <property type="evidence" value="ECO:0007669"/>
    <property type="project" value="TreeGrafter"/>
</dbReference>
<protein>
    <submittedName>
        <fullName evidence="10">TEA domain family member 3 b</fullName>
    </submittedName>
</protein>
<dbReference type="InterPro" id="IPR016361">
    <property type="entry name" value="TEF_metazoa"/>
</dbReference>
<dbReference type="Proteomes" id="UP000694383">
    <property type="component" value="Unplaced"/>
</dbReference>
<keyword evidence="4 6" id="KW-0804">Transcription</keyword>
<dbReference type="Ensembl" id="ENSOSIT00000043788.1">
    <property type="protein sequence ID" value="ENSOSIP00000041581.1"/>
    <property type="gene ID" value="ENSOSIG00000020135.1"/>
</dbReference>
<dbReference type="Pfam" id="PF01285">
    <property type="entry name" value="TEA"/>
    <property type="match status" value="1"/>
</dbReference>
<dbReference type="AlphaFoldDB" id="A0A8C7ZFR6"/>
<accession>A0A8C7ZFR6</accession>
<dbReference type="Gene3D" id="6.10.20.40">
    <property type="entry name" value="TEA/ATTS domain"/>
    <property type="match status" value="1"/>
</dbReference>
<dbReference type="GO" id="GO:0048568">
    <property type="term" value="P:embryonic organ development"/>
    <property type="evidence" value="ECO:0007669"/>
    <property type="project" value="TreeGrafter"/>
</dbReference>
<keyword evidence="2 6" id="KW-0805">Transcription regulation</keyword>
<evidence type="ECO:0000256" key="7">
    <source>
        <dbReference type="PROSITE-ProRule" id="PRU00505"/>
    </source>
</evidence>
<feature type="domain" description="TEA" evidence="9">
    <location>
        <begin position="26"/>
        <end position="102"/>
    </location>
</feature>
<evidence type="ECO:0000256" key="2">
    <source>
        <dbReference type="ARBA" id="ARBA00023015"/>
    </source>
</evidence>
<evidence type="ECO:0000259" key="9">
    <source>
        <dbReference type="PROSITE" id="PS51088"/>
    </source>
</evidence>
<dbReference type="InterPro" id="IPR050937">
    <property type="entry name" value="TEC1_TEAD_TF"/>
</dbReference>
<evidence type="ECO:0000256" key="4">
    <source>
        <dbReference type="ARBA" id="ARBA00023163"/>
    </source>
</evidence>
<dbReference type="GeneTree" id="ENSGT00950000182956"/>
<dbReference type="InterPro" id="IPR041086">
    <property type="entry name" value="YBD"/>
</dbReference>
<keyword evidence="5 6" id="KW-0539">Nucleus</keyword>
<dbReference type="InterPro" id="IPR038096">
    <property type="entry name" value="TEA/ATTS_sf"/>
</dbReference>
<evidence type="ECO:0000256" key="8">
    <source>
        <dbReference type="SAM" id="MobiDB-lite"/>
    </source>
</evidence>
<dbReference type="PRINTS" id="PR00065">
    <property type="entry name" value="TEADOMAIN"/>
</dbReference>
<evidence type="ECO:0000256" key="1">
    <source>
        <dbReference type="ARBA" id="ARBA00004123"/>
    </source>
</evidence>
<dbReference type="InterPro" id="IPR000818">
    <property type="entry name" value="TEA/ATTS_dom"/>
</dbReference>
<dbReference type="GO" id="GO:0005667">
    <property type="term" value="C:transcription regulator complex"/>
    <property type="evidence" value="ECO:0007669"/>
    <property type="project" value="TreeGrafter"/>
</dbReference>
<dbReference type="GO" id="GO:0000981">
    <property type="term" value="F:DNA-binding transcription factor activity, RNA polymerase II-specific"/>
    <property type="evidence" value="ECO:0007669"/>
    <property type="project" value="TreeGrafter"/>
</dbReference>
<dbReference type="PIRSF" id="PIRSF002603">
    <property type="entry name" value="TEF"/>
    <property type="match status" value="1"/>
</dbReference>
<keyword evidence="3 6" id="KW-0238">DNA-binding</keyword>
<dbReference type="Gene3D" id="2.70.50.80">
    <property type="match status" value="1"/>
</dbReference>
<dbReference type="SMART" id="SM00426">
    <property type="entry name" value="TEA"/>
    <property type="match status" value="1"/>
</dbReference>
<keyword evidence="11" id="KW-1185">Reference proteome</keyword>
<proteinExistence type="predicted"/>
<dbReference type="Pfam" id="PF17725">
    <property type="entry name" value="YBD"/>
    <property type="match status" value="1"/>
</dbReference>
<evidence type="ECO:0000256" key="6">
    <source>
        <dbReference type="PIRNR" id="PIRNR002603"/>
    </source>
</evidence>
<dbReference type="PROSITE" id="PS51088">
    <property type="entry name" value="TEA_2"/>
    <property type="match status" value="1"/>
</dbReference>
<feature type="DNA-binding region" description="TEA" evidence="7">
    <location>
        <begin position="26"/>
        <end position="102"/>
    </location>
</feature>
<sequence>IASNEWSANGSPEDGLDGDNDDKAMDGDAEGVWSPDIEQSFQEALAIYPPCGRRKIILSDEGKMYGRNELIARYIKLRTGKTRTRKQVSSHLQVLARRKSREIQSKLKDQASKDKALQNMAALSSAQIVSPSMIKNHLPPMSPPLAPPPAPTATAVPVWQDRTIASSKLRMLEYSAFMEVQRDPDNYSKHLFVHIGQTNPSYSDPLLEAVDIRQIYDKFPEKKGGLKELYEKGPQNAFFLVKFWADLNSSGMPDGPGSFYGVSSQYSSAENMTITVSTKVCSFGKQVVEKVETEYARLEGGKCVYRIHRSPMCEYMINFIHKLKHLPEKYMMNSVLENFTILQVVTNRDTQETLLCIAFVFEVSNSEHGAQYHVYRLVKD</sequence>
<dbReference type="PROSITE" id="PS00554">
    <property type="entry name" value="TEA_1"/>
    <property type="match status" value="1"/>
</dbReference>
<dbReference type="PANTHER" id="PTHR11834">
    <property type="entry name" value="TRANSCRIPTIONAL ENHANCER FACTOR TEF RELATED"/>
    <property type="match status" value="1"/>
</dbReference>
<dbReference type="GO" id="GO:0035329">
    <property type="term" value="P:hippo signaling"/>
    <property type="evidence" value="ECO:0007669"/>
    <property type="project" value="InterPro"/>
</dbReference>
<dbReference type="GO" id="GO:0005634">
    <property type="term" value="C:nucleus"/>
    <property type="evidence" value="ECO:0007669"/>
    <property type="project" value="UniProtKB-SubCell"/>
</dbReference>
<reference evidence="10" key="1">
    <citation type="submission" date="2025-08" db="UniProtKB">
        <authorList>
            <consortium name="Ensembl"/>
        </authorList>
    </citation>
    <scope>IDENTIFICATION</scope>
</reference>
<comment type="subcellular location">
    <subcellularLocation>
        <location evidence="1 6">Nucleus</location>
    </subcellularLocation>
</comment>